<protein>
    <submittedName>
        <fullName evidence="1">Transposase</fullName>
    </submittedName>
</protein>
<accession>T1D5G8</accession>
<feature type="non-terminal residue" evidence="1">
    <location>
        <position position="73"/>
    </location>
</feature>
<evidence type="ECO:0000313" key="1">
    <source>
        <dbReference type="EMBL" id="EQD76729.1"/>
    </source>
</evidence>
<gene>
    <name evidence="1" type="ORF">B1B_01477</name>
</gene>
<comment type="caution">
    <text evidence="1">The sequence shown here is derived from an EMBL/GenBank/DDBJ whole genome shotgun (WGS) entry which is preliminary data.</text>
</comment>
<name>T1D5G8_9ZZZZ</name>
<dbReference type="AlphaFoldDB" id="T1D5G8"/>
<dbReference type="EMBL" id="AUZY01000997">
    <property type="protein sequence ID" value="EQD76729.1"/>
    <property type="molecule type" value="Genomic_DNA"/>
</dbReference>
<sequence length="73" mass="8475">FGEEGTTVPRWIHRFEAGGLDALREGEQSGRPRRLDAAQWRKFQSDLRKTPRDFGLAATLWDGPVLCEHLRRR</sequence>
<reference evidence="1" key="2">
    <citation type="journal article" date="2014" name="ISME J.">
        <title>Microbial stratification in low pH oxic and suboxic macroscopic growths along an acid mine drainage.</title>
        <authorList>
            <person name="Mendez-Garcia C."/>
            <person name="Mesa V."/>
            <person name="Sprenger R.R."/>
            <person name="Richter M."/>
            <person name="Diez M.S."/>
            <person name="Solano J."/>
            <person name="Bargiela R."/>
            <person name="Golyshina O.V."/>
            <person name="Manteca A."/>
            <person name="Ramos J.L."/>
            <person name="Gallego J.R."/>
            <person name="Llorente I."/>
            <person name="Martins Dos Santos V.A."/>
            <person name="Jensen O.N."/>
            <person name="Pelaez A.I."/>
            <person name="Sanchez J."/>
            <person name="Ferrer M."/>
        </authorList>
    </citation>
    <scope>NUCLEOTIDE SEQUENCE</scope>
</reference>
<dbReference type="Pfam" id="PF13551">
    <property type="entry name" value="HTH_29"/>
    <property type="match status" value="1"/>
</dbReference>
<reference evidence="1" key="1">
    <citation type="submission" date="2013-08" db="EMBL/GenBank/DDBJ databases">
        <authorList>
            <person name="Mendez C."/>
            <person name="Richter M."/>
            <person name="Ferrer M."/>
            <person name="Sanchez J."/>
        </authorList>
    </citation>
    <scope>NUCLEOTIDE SEQUENCE</scope>
</reference>
<organism evidence="1">
    <name type="scientific">mine drainage metagenome</name>
    <dbReference type="NCBI Taxonomy" id="410659"/>
    <lineage>
        <taxon>unclassified sequences</taxon>
        <taxon>metagenomes</taxon>
        <taxon>ecological metagenomes</taxon>
    </lineage>
</organism>
<proteinExistence type="predicted"/>
<feature type="non-terminal residue" evidence="1">
    <location>
        <position position="1"/>
    </location>
</feature>